<feature type="signal peptide" evidence="1">
    <location>
        <begin position="1"/>
        <end position="18"/>
    </location>
</feature>
<feature type="chain" id="PRO_5043003775" evidence="1">
    <location>
        <begin position="19"/>
        <end position="67"/>
    </location>
</feature>
<dbReference type="Proteomes" id="UP001381693">
    <property type="component" value="Unassembled WGS sequence"/>
</dbReference>
<evidence type="ECO:0000313" key="2">
    <source>
        <dbReference type="EMBL" id="KAK7067191.1"/>
    </source>
</evidence>
<reference evidence="2 3" key="1">
    <citation type="submission" date="2023-11" db="EMBL/GenBank/DDBJ databases">
        <title>Halocaridina rubra genome assembly.</title>
        <authorList>
            <person name="Smith C."/>
        </authorList>
    </citation>
    <scope>NUCLEOTIDE SEQUENCE [LARGE SCALE GENOMIC DNA]</scope>
    <source>
        <strain evidence="2">EP-1</strain>
        <tissue evidence="2">Whole</tissue>
    </source>
</reference>
<accession>A0AAN8ZSW1</accession>
<organism evidence="2 3">
    <name type="scientific">Halocaridina rubra</name>
    <name type="common">Hawaiian red shrimp</name>
    <dbReference type="NCBI Taxonomy" id="373956"/>
    <lineage>
        <taxon>Eukaryota</taxon>
        <taxon>Metazoa</taxon>
        <taxon>Ecdysozoa</taxon>
        <taxon>Arthropoda</taxon>
        <taxon>Crustacea</taxon>
        <taxon>Multicrustacea</taxon>
        <taxon>Malacostraca</taxon>
        <taxon>Eumalacostraca</taxon>
        <taxon>Eucarida</taxon>
        <taxon>Decapoda</taxon>
        <taxon>Pleocyemata</taxon>
        <taxon>Caridea</taxon>
        <taxon>Atyoidea</taxon>
        <taxon>Atyidae</taxon>
        <taxon>Halocaridina</taxon>
    </lineage>
</organism>
<protein>
    <submittedName>
        <fullName evidence="2">Uncharacterized protein</fullName>
    </submittedName>
</protein>
<evidence type="ECO:0000313" key="3">
    <source>
        <dbReference type="Proteomes" id="UP001381693"/>
    </source>
</evidence>
<keyword evidence="3" id="KW-1185">Reference proteome</keyword>
<proteinExistence type="predicted"/>
<dbReference type="EMBL" id="JAXCGZ010018903">
    <property type="protein sequence ID" value="KAK7067191.1"/>
    <property type="molecule type" value="Genomic_DNA"/>
</dbReference>
<evidence type="ECO:0000256" key="1">
    <source>
        <dbReference type="SAM" id="SignalP"/>
    </source>
</evidence>
<keyword evidence="1" id="KW-0732">Signal</keyword>
<dbReference type="AlphaFoldDB" id="A0AAN8ZSW1"/>
<name>A0AAN8ZSW1_HALRR</name>
<comment type="caution">
    <text evidence="2">The sequence shown here is derived from an EMBL/GenBank/DDBJ whole genome shotgun (WGS) entry which is preliminary data.</text>
</comment>
<sequence>MSSPFPLTSVIVVHLSLCLDCKLNFIIGMGRARVLPPFSRVVKVDLMGRIKDMGFPSLDSVGPQRTR</sequence>
<gene>
    <name evidence="2" type="ORF">SK128_024520</name>
</gene>